<dbReference type="InterPro" id="IPR006433">
    <property type="entry name" value="Prohead_protease"/>
</dbReference>
<evidence type="ECO:0000256" key="2">
    <source>
        <dbReference type="ARBA" id="ARBA00022670"/>
    </source>
</evidence>
<evidence type="ECO:0000256" key="3">
    <source>
        <dbReference type="ARBA" id="ARBA00022801"/>
    </source>
</evidence>
<evidence type="ECO:0000256" key="1">
    <source>
        <dbReference type="ARBA" id="ARBA00022612"/>
    </source>
</evidence>
<dbReference type="RefSeq" id="WP_135058581.1">
    <property type="nucleotide sequence ID" value="NZ_JADGLC010000034.1"/>
</dbReference>
<dbReference type="AlphaFoldDB" id="A0A4Y9JRI9"/>
<reference evidence="5 6" key="1">
    <citation type="submission" date="2019-03" db="EMBL/GenBank/DDBJ databases">
        <title>Diversity of the mouse oral microbiome.</title>
        <authorList>
            <person name="Joseph S."/>
            <person name="Aduse-Opoku J."/>
            <person name="Curtis M."/>
            <person name="Wade W."/>
            <person name="Hashim A."/>
        </authorList>
    </citation>
    <scope>NUCLEOTIDE SEQUENCE [LARGE SCALE GENOMIC DNA]</scope>
    <source>
        <strain evidence="5 6">WT12</strain>
    </source>
</reference>
<organism evidence="5 6">
    <name type="scientific">Muribacter muris</name>
    <dbReference type="NCBI Taxonomy" id="67855"/>
    <lineage>
        <taxon>Bacteria</taxon>
        <taxon>Pseudomonadati</taxon>
        <taxon>Pseudomonadota</taxon>
        <taxon>Gammaproteobacteria</taxon>
        <taxon>Pasteurellales</taxon>
        <taxon>Pasteurellaceae</taxon>
        <taxon>Muribacter</taxon>
    </lineage>
</organism>
<comment type="caution">
    <text evidence="5">The sequence shown here is derived from an EMBL/GenBank/DDBJ whole genome shotgun (WGS) entry which is preliminary data.</text>
</comment>
<sequence>MMTEIEIRSATLEADSQSKTLVGYVVQWNKHSEVLWGEYVERFAPNAFSQSLATGADVRALFEHDHTKLLGRTTSGTLKLHEDNIGLRFELTPPDNQLGRDLLVSVERGDISGMSFGFRTIKNEWDFSVEPNLRTVQQAELVEITVTSIPAYPDSSLEILKRSQAVAKGQNVANWQDDNRRKWLQVLGA</sequence>
<evidence type="ECO:0000313" key="5">
    <source>
        <dbReference type="EMBL" id="TFV07952.1"/>
    </source>
</evidence>
<dbReference type="Proteomes" id="UP000297396">
    <property type="component" value="Unassembled WGS sequence"/>
</dbReference>
<protein>
    <submittedName>
        <fullName evidence="5">HK97 family phage prohead protease</fullName>
    </submittedName>
</protein>
<keyword evidence="1" id="KW-1188">Viral release from host cell</keyword>
<keyword evidence="2 5" id="KW-0645">Protease</keyword>
<feature type="domain" description="Prohead serine protease" evidence="4">
    <location>
        <begin position="5"/>
        <end position="164"/>
    </location>
</feature>
<evidence type="ECO:0000259" key="4">
    <source>
        <dbReference type="Pfam" id="PF04586"/>
    </source>
</evidence>
<keyword evidence="3" id="KW-0378">Hydrolase</keyword>
<dbReference type="Pfam" id="PF04586">
    <property type="entry name" value="Peptidase_S78"/>
    <property type="match status" value="1"/>
</dbReference>
<evidence type="ECO:0000313" key="6">
    <source>
        <dbReference type="Proteomes" id="UP000297396"/>
    </source>
</evidence>
<dbReference type="GO" id="GO:0006508">
    <property type="term" value="P:proteolysis"/>
    <property type="evidence" value="ECO:0007669"/>
    <property type="project" value="UniProtKB-KW"/>
</dbReference>
<dbReference type="NCBIfam" id="TIGR01543">
    <property type="entry name" value="proheadase_HK97"/>
    <property type="match status" value="1"/>
</dbReference>
<name>A0A4Y9JRI9_9PAST</name>
<gene>
    <name evidence="5" type="ORF">E4T80_11565</name>
</gene>
<dbReference type="EMBL" id="SPPA01000034">
    <property type="protein sequence ID" value="TFV07952.1"/>
    <property type="molecule type" value="Genomic_DNA"/>
</dbReference>
<dbReference type="GO" id="GO:0008233">
    <property type="term" value="F:peptidase activity"/>
    <property type="evidence" value="ECO:0007669"/>
    <property type="project" value="UniProtKB-KW"/>
</dbReference>
<proteinExistence type="predicted"/>
<accession>A0A4Y9JRI9</accession>
<dbReference type="InterPro" id="IPR054613">
    <property type="entry name" value="Peptidase_S78_dom"/>
</dbReference>
<dbReference type="OrthoDB" id="64791at2"/>